<sequence length="54" mass="6018">MLLTLTDVHCMITYLILLFTPPLHCWHVKCSATGSNAVCMLCVNKSHNVSIQCL</sequence>
<protein>
    <submittedName>
        <fullName evidence="2">Uncharacterized protein</fullName>
    </submittedName>
</protein>
<feature type="signal peptide" evidence="1">
    <location>
        <begin position="1"/>
        <end position="25"/>
    </location>
</feature>
<evidence type="ECO:0000313" key="3">
    <source>
        <dbReference type="Proteomes" id="UP000308652"/>
    </source>
</evidence>
<keyword evidence="3" id="KW-1185">Reference proteome</keyword>
<keyword evidence="1" id="KW-0732">Signal</keyword>
<evidence type="ECO:0000313" key="2">
    <source>
        <dbReference type="EMBL" id="TFK38270.1"/>
    </source>
</evidence>
<evidence type="ECO:0000256" key="1">
    <source>
        <dbReference type="SAM" id="SignalP"/>
    </source>
</evidence>
<organism evidence="2 3">
    <name type="scientific">Crucibulum laeve</name>
    <dbReference type="NCBI Taxonomy" id="68775"/>
    <lineage>
        <taxon>Eukaryota</taxon>
        <taxon>Fungi</taxon>
        <taxon>Dikarya</taxon>
        <taxon>Basidiomycota</taxon>
        <taxon>Agaricomycotina</taxon>
        <taxon>Agaricomycetes</taxon>
        <taxon>Agaricomycetidae</taxon>
        <taxon>Agaricales</taxon>
        <taxon>Agaricineae</taxon>
        <taxon>Nidulariaceae</taxon>
        <taxon>Crucibulum</taxon>
    </lineage>
</organism>
<reference evidence="2 3" key="1">
    <citation type="journal article" date="2019" name="Nat. Ecol. Evol.">
        <title>Megaphylogeny resolves global patterns of mushroom evolution.</title>
        <authorList>
            <person name="Varga T."/>
            <person name="Krizsan K."/>
            <person name="Foldi C."/>
            <person name="Dima B."/>
            <person name="Sanchez-Garcia M."/>
            <person name="Sanchez-Ramirez S."/>
            <person name="Szollosi G.J."/>
            <person name="Szarkandi J.G."/>
            <person name="Papp V."/>
            <person name="Albert L."/>
            <person name="Andreopoulos W."/>
            <person name="Angelini C."/>
            <person name="Antonin V."/>
            <person name="Barry K.W."/>
            <person name="Bougher N.L."/>
            <person name="Buchanan P."/>
            <person name="Buyck B."/>
            <person name="Bense V."/>
            <person name="Catcheside P."/>
            <person name="Chovatia M."/>
            <person name="Cooper J."/>
            <person name="Damon W."/>
            <person name="Desjardin D."/>
            <person name="Finy P."/>
            <person name="Geml J."/>
            <person name="Haridas S."/>
            <person name="Hughes K."/>
            <person name="Justo A."/>
            <person name="Karasinski D."/>
            <person name="Kautmanova I."/>
            <person name="Kiss B."/>
            <person name="Kocsube S."/>
            <person name="Kotiranta H."/>
            <person name="LaButti K.M."/>
            <person name="Lechner B.E."/>
            <person name="Liimatainen K."/>
            <person name="Lipzen A."/>
            <person name="Lukacs Z."/>
            <person name="Mihaltcheva S."/>
            <person name="Morgado L.N."/>
            <person name="Niskanen T."/>
            <person name="Noordeloos M.E."/>
            <person name="Ohm R.A."/>
            <person name="Ortiz-Santana B."/>
            <person name="Ovrebo C."/>
            <person name="Racz N."/>
            <person name="Riley R."/>
            <person name="Savchenko A."/>
            <person name="Shiryaev A."/>
            <person name="Soop K."/>
            <person name="Spirin V."/>
            <person name="Szebenyi C."/>
            <person name="Tomsovsky M."/>
            <person name="Tulloss R.E."/>
            <person name="Uehling J."/>
            <person name="Grigoriev I.V."/>
            <person name="Vagvolgyi C."/>
            <person name="Papp T."/>
            <person name="Martin F.M."/>
            <person name="Miettinen O."/>
            <person name="Hibbett D.S."/>
            <person name="Nagy L.G."/>
        </authorList>
    </citation>
    <scope>NUCLEOTIDE SEQUENCE [LARGE SCALE GENOMIC DNA]</scope>
    <source>
        <strain evidence="2 3">CBS 166.37</strain>
    </source>
</reference>
<proteinExistence type="predicted"/>
<dbReference type="AlphaFoldDB" id="A0A5C3LZ94"/>
<feature type="chain" id="PRO_5023078725" evidence="1">
    <location>
        <begin position="26"/>
        <end position="54"/>
    </location>
</feature>
<gene>
    <name evidence="2" type="ORF">BDQ12DRAFT_684272</name>
</gene>
<name>A0A5C3LZ94_9AGAR</name>
<accession>A0A5C3LZ94</accession>
<dbReference type="Proteomes" id="UP000308652">
    <property type="component" value="Unassembled WGS sequence"/>
</dbReference>
<dbReference type="EMBL" id="ML213604">
    <property type="protein sequence ID" value="TFK38270.1"/>
    <property type="molecule type" value="Genomic_DNA"/>
</dbReference>